<evidence type="ECO:0000313" key="19">
    <source>
        <dbReference type="Proteomes" id="UP000315349"/>
    </source>
</evidence>
<name>A0A518GNZ4_9PLAN</name>
<keyword evidence="16" id="KW-0812">Transmembrane</keyword>
<dbReference type="GO" id="GO:0051539">
    <property type="term" value="F:4 iron, 4 sulfur cluster binding"/>
    <property type="evidence" value="ECO:0007669"/>
    <property type="project" value="UniProtKB-KW"/>
</dbReference>
<dbReference type="InterPro" id="IPR011712">
    <property type="entry name" value="Sig_transdc_His_kin_sub3_dim/P"/>
</dbReference>
<keyword evidence="19" id="KW-1185">Reference proteome</keyword>
<dbReference type="InterPro" id="IPR003594">
    <property type="entry name" value="HATPase_dom"/>
</dbReference>
<evidence type="ECO:0000256" key="6">
    <source>
        <dbReference type="ARBA" id="ARBA00022485"/>
    </source>
</evidence>
<keyword evidence="8 18" id="KW-0808">Transferase</keyword>
<feature type="domain" description="Histidine kinase" evidence="17">
    <location>
        <begin position="367"/>
        <end position="456"/>
    </location>
</feature>
<evidence type="ECO:0000256" key="3">
    <source>
        <dbReference type="ARBA" id="ARBA00004496"/>
    </source>
</evidence>
<dbReference type="SUPFAM" id="SSF55781">
    <property type="entry name" value="GAF domain-like"/>
    <property type="match status" value="1"/>
</dbReference>
<comment type="subcellular location">
    <subcellularLocation>
        <location evidence="3">Cytoplasm</location>
    </subcellularLocation>
</comment>
<dbReference type="PANTHER" id="PTHR24421">
    <property type="entry name" value="NITRATE/NITRITE SENSOR PROTEIN NARX-RELATED"/>
    <property type="match status" value="1"/>
</dbReference>
<dbReference type="GO" id="GO:0005737">
    <property type="term" value="C:cytoplasm"/>
    <property type="evidence" value="ECO:0007669"/>
    <property type="project" value="UniProtKB-SubCell"/>
</dbReference>
<keyword evidence="6" id="KW-0004">4Fe-4S</keyword>
<comment type="function">
    <text evidence="14">Member of the two-component regulatory system NreB/NreC involved in the control of dissimilatory nitrate/nitrite reduction in response to oxygen. NreB functions as a direct oxygen sensor histidine kinase which is autophosphorylated, in the absence of oxygen, probably at the conserved histidine residue, and transfers its phosphate group probably to a conserved aspartate residue of NreC. NreB/NreC activates the expression of the nitrate (narGHJI) and nitrite (nir) reductase operons, as well as the putative nitrate transporter gene narT.</text>
</comment>
<gene>
    <name evidence="18" type="primary">nreB_2</name>
    <name evidence="18" type="ORF">Spb1_21820</name>
</gene>
<dbReference type="EC" id="2.7.13.3" evidence="4"/>
<dbReference type="GO" id="GO:0000155">
    <property type="term" value="F:phosphorelay sensor kinase activity"/>
    <property type="evidence" value="ECO:0007669"/>
    <property type="project" value="InterPro"/>
</dbReference>
<dbReference type="InterPro" id="IPR036890">
    <property type="entry name" value="HATPase_C_sf"/>
</dbReference>
<evidence type="ECO:0000256" key="10">
    <source>
        <dbReference type="ARBA" id="ARBA00022777"/>
    </source>
</evidence>
<keyword evidence="16" id="KW-0472">Membrane</keyword>
<dbReference type="GO" id="GO:0046983">
    <property type="term" value="F:protein dimerization activity"/>
    <property type="evidence" value="ECO:0007669"/>
    <property type="project" value="InterPro"/>
</dbReference>
<dbReference type="InterPro" id="IPR029016">
    <property type="entry name" value="GAF-like_dom_sf"/>
</dbReference>
<dbReference type="Proteomes" id="UP000315349">
    <property type="component" value="Chromosome"/>
</dbReference>
<evidence type="ECO:0000256" key="11">
    <source>
        <dbReference type="ARBA" id="ARBA00023004"/>
    </source>
</evidence>
<dbReference type="CDD" id="cd16917">
    <property type="entry name" value="HATPase_UhpB-NarQ-NarX-like"/>
    <property type="match status" value="1"/>
</dbReference>
<feature type="transmembrane region" description="Helical" evidence="16">
    <location>
        <begin position="177"/>
        <end position="196"/>
    </location>
</feature>
<evidence type="ECO:0000256" key="4">
    <source>
        <dbReference type="ARBA" id="ARBA00012438"/>
    </source>
</evidence>
<dbReference type="PRINTS" id="PR00344">
    <property type="entry name" value="BCTRLSENSOR"/>
</dbReference>
<evidence type="ECO:0000256" key="9">
    <source>
        <dbReference type="ARBA" id="ARBA00022723"/>
    </source>
</evidence>
<dbReference type="SMART" id="SM00387">
    <property type="entry name" value="HATPase_c"/>
    <property type="match status" value="1"/>
</dbReference>
<comment type="catalytic activity">
    <reaction evidence="1">
        <text>ATP + protein L-histidine = ADP + protein N-phospho-L-histidine.</text>
        <dbReference type="EC" id="2.7.13.3"/>
    </reaction>
</comment>
<sequence>MNQSDAIRNDSADGEVTGPCLIDVFTCPLSVKPQGMDVLTTGLCQVLEDAGCPLAVDVHHRLQFETLLTELSSKFVNVPASQVDSQIEWGLRRIVELLGIDRSGLGQVSEDRRQLVVTHSYQLPGIPPSAFIMLDSQFPTFARMVHQGLVVRLPDDMPPEATQEREYFRQVGMKSNVTIPLMAMGIVVGGIGFSSFRSQLRLPDEFIPRLRLVGDIFTNALARKRADEALCAKEQSLRQAKDGLRLLATKLLNSQEEERRRIAREMHDDWTQRLAILGIESAKLEGCLDTQAVALPILHNIRTQLVSLSEDVHDLSRQLHPAILNDLGLVEALRSECACFSRREEITVDYVADDVPENMSKEVALCVYRVAQEALRNVAKHAAVNRTAVNLAVINQELMLRVQDHGVGFDPDSGRILAGVGLSSMEERVRMVDGEFSIYSEPGHGTTIEVRVPLSGSPA</sequence>
<reference evidence="18 19" key="1">
    <citation type="submission" date="2019-02" db="EMBL/GenBank/DDBJ databases">
        <title>Deep-cultivation of Planctomycetes and their phenomic and genomic characterization uncovers novel biology.</title>
        <authorList>
            <person name="Wiegand S."/>
            <person name="Jogler M."/>
            <person name="Boedeker C."/>
            <person name="Pinto D."/>
            <person name="Vollmers J."/>
            <person name="Rivas-Marin E."/>
            <person name="Kohn T."/>
            <person name="Peeters S.H."/>
            <person name="Heuer A."/>
            <person name="Rast P."/>
            <person name="Oberbeckmann S."/>
            <person name="Bunk B."/>
            <person name="Jeske O."/>
            <person name="Meyerdierks A."/>
            <person name="Storesund J.E."/>
            <person name="Kallscheuer N."/>
            <person name="Luecker S."/>
            <person name="Lage O.M."/>
            <person name="Pohl T."/>
            <person name="Merkel B.J."/>
            <person name="Hornburger P."/>
            <person name="Mueller R.-W."/>
            <person name="Bruemmer F."/>
            <person name="Labrenz M."/>
            <person name="Spormann A.M."/>
            <person name="Op den Camp H."/>
            <person name="Overmann J."/>
            <person name="Amann R."/>
            <person name="Jetten M.S.M."/>
            <person name="Mascher T."/>
            <person name="Medema M.H."/>
            <person name="Devos D.P."/>
            <person name="Kaster A.-K."/>
            <person name="Ovreas L."/>
            <person name="Rohde M."/>
            <person name="Galperin M.Y."/>
            <person name="Jogler C."/>
        </authorList>
    </citation>
    <scope>NUCLEOTIDE SEQUENCE [LARGE SCALE GENOMIC DNA]</scope>
    <source>
        <strain evidence="18 19">Spb1</strain>
    </source>
</reference>
<dbReference type="InterPro" id="IPR050482">
    <property type="entry name" value="Sensor_HK_TwoCompSys"/>
</dbReference>
<dbReference type="EMBL" id="CP036299">
    <property type="protein sequence ID" value="QDV30254.1"/>
    <property type="molecule type" value="Genomic_DNA"/>
</dbReference>
<dbReference type="SUPFAM" id="SSF55874">
    <property type="entry name" value="ATPase domain of HSP90 chaperone/DNA topoisomerase II/histidine kinase"/>
    <property type="match status" value="1"/>
</dbReference>
<dbReference type="PROSITE" id="PS50109">
    <property type="entry name" value="HIS_KIN"/>
    <property type="match status" value="1"/>
</dbReference>
<evidence type="ECO:0000256" key="2">
    <source>
        <dbReference type="ARBA" id="ARBA00001966"/>
    </source>
</evidence>
<evidence type="ECO:0000256" key="12">
    <source>
        <dbReference type="ARBA" id="ARBA00023012"/>
    </source>
</evidence>
<organism evidence="18 19">
    <name type="scientific">Planctopirus ephydatiae</name>
    <dbReference type="NCBI Taxonomy" id="2528019"/>
    <lineage>
        <taxon>Bacteria</taxon>
        <taxon>Pseudomonadati</taxon>
        <taxon>Planctomycetota</taxon>
        <taxon>Planctomycetia</taxon>
        <taxon>Planctomycetales</taxon>
        <taxon>Planctomycetaceae</taxon>
        <taxon>Planctopirus</taxon>
    </lineage>
</organism>
<keyword evidence="7" id="KW-0963">Cytoplasm</keyword>
<dbReference type="AlphaFoldDB" id="A0A518GNZ4"/>
<dbReference type="PANTHER" id="PTHR24421:SF58">
    <property type="entry name" value="SIGNAL TRANSDUCTION HISTIDINE-PROTEIN KINASE_PHOSPHATASE UHPB"/>
    <property type="match status" value="1"/>
</dbReference>
<evidence type="ECO:0000256" key="16">
    <source>
        <dbReference type="SAM" id="Phobius"/>
    </source>
</evidence>
<dbReference type="GO" id="GO:0016020">
    <property type="term" value="C:membrane"/>
    <property type="evidence" value="ECO:0007669"/>
    <property type="project" value="InterPro"/>
</dbReference>
<dbReference type="Gene3D" id="1.20.5.1930">
    <property type="match status" value="1"/>
</dbReference>
<dbReference type="InterPro" id="IPR005467">
    <property type="entry name" value="His_kinase_dom"/>
</dbReference>
<keyword evidence="11" id="KW-0408">Iron</keyword>
<dbReference type="Pfam" id="PF07730">
    <property type="entry name" value="HisKA_3"/>
    <property type="match status" value="1"/>
</dbReference>
<dbReference type="OrthoDB" id="290376at2"/>
<keyword evidence="16" id="KW-1133">Transmembrane helix</keyword>
<proteinExistence type="predicted"/>
<evidence type="ECO:0000256" key="15">
    <source>
        <dbReference type="ARBA" id="ARBA00030800"/>
    </source>
</evidence>
<dbReference type="GO" id="GO:0046872">
    <property type="term" value="F:metal ion binding"/>
    <property type="evidence" value="ECO:0007669"/>
    <property type="project" value="UniProtKB-KW"/>
</dbReference>
<protein>
    <recommendedName>
        <fullName evidence="5">Oxygen sensor histidine kinase NreB</fullName>
        <ecNumber evidence="4">2.7.13.3</ecNumber>
    </recommendedName>
    <alternativeName>
        <fullName evidence="15">Nitrogen regulation protein B</fullName>
    </alternativeName>
</protein>
<keyword evidence="9" id="KW-0479">Metal-binding</keyword>
<evidence type="ECO:0000259" key="17">
    <source>
        <dbReference type="PROSITE" id="PS50109"/>
    </source>
</evidence>
<evidence type="ECO:0000256" key="8">
    <source>
        <dbReference type="ARBA" id="ARBA00022679"/>
    </source>
</evidence>
<evidence type="ECO:0000256" key="1">
    <source>
        <dbReference type="ARBA" id="ARBA00000085"/>
    </source>
</evidence>
<dbReference type="KEGG" id="peh:Spb1_21820"/>
<keyword evidence="10 18" id="KW-0418">Kinase</keyword>
<evidence type="ECO:0000256" key="5">
    <source>
        <dbReference type="ARBA" id="ARBA00017322"/>
    </source>
</evidence>
<dbReference type="Gene3D" id="3.30.450.40">
    <property type="match status" value="1"/>
</dbReference>
<dbReference type="Gene3D" id="3.30.565.10">
    <property type="entry name" value="Histidine kinase-like ATPase, C-terminal domain"/>
    <property type="match status" value="1"/>
</dbReference>
<evidence type="ECO:0000256" key="7">
    <source>
        <dbReference type="ARBA" id="ARBA00022490"/>
    </source>
</evidence>
<comment type="cofactor">
    <cofactor evidence="2">
        <name>[4Fe-4S] cluster</name>
        <dbReference type="ChEBI" id="CHEBI:49883"/>
    </cofactor>
</comment>
<keyword evidence="13" id="KW-0411">Iron-sulfur</keyword>
<dbReference type="InterPro" id="IPR004358">
    <property type="entry name" value="Sig_transdc_His_kin-like_C"/>
</dbReference>
<evidence type="ECO:0000256" key="13">
    <source>
        <dbReference type="ARBA" id="ARBA00023014"/>
    </source>
</evidence>
<accession>A0A518GNZ4</accession>
<dbReference type="Pfam" id="PF02518">
    <property type="entry name" value="HATPase_c"/>
    <property type="match status" value="1"/>
</dbReference>
<keyword evidence="12" id="KW-0902">Two-component regulatory system</keyword>
<evidence type="ECO:0000256" key="14">
    <source>
        <dbReference type="ARBA" id="ARBA00024827"/>
    </source>
</evidence>
<evidence type="ECO:0000313" key="18">
    <source>
        <dbReference type="EMBL" id="QDV30254.1"/>
    </source>
</evidence>